<dbReference type="EMBL" id="OX459126">
    <property type="protein sequence ID" value="CAI9117980.1"/>
    <property type="molecule type" value="Genomic_DNA"/>
</dbReference>
<gene>
    <name evidence="2" type="ORF">OLC1_LOCUS23961</name>
</gene>
<evidence type="ECO:0000313" key="3">
    <source>
        <dbReference type="Proteomes" id="UP001161247"/>
    </source>
</evidence>
<dbReference type="InterPro" id="IPR050942">
    <property type="entry name" value="F-box_BR-signaling"/>
</dbReference>
<dbReference type="AlphaFoldDB" id="A0AAV1EE07"/>
<proteinExistence type="predicted"/>
<name>A0AAV1EE07_OLDCO</name>
<evidence type="ECO:0000313" key="2">
    <source>
        <dbReference type="EMBL" id="CAI9117980.1"/>
    </source>
</evidence>
<feature type="domain" description="KIB1-4 beta-propeller" evidence="1">
    <location>
        <begin position="56"/>
        <end position="295"/>
    </location>
</feature>
<evidence type="ECO:0000259" key="1">
    <source>
        <dbReference type="Pfam" id="PF03478"/>
    </source>
</evidence>
<keyword evidence="3" id="KW-1185">Reference proteome</keyword>
<dbReference type="PANTHER" id="PTHR44259">
    <property type="entry name" value="OS07G0183000 PROTEIN-RELATED"/>
    <property type="match status" value="1"/>
</dbReference>
<protein>
    <submittedName>
        <fullName evidence="2">OLC1v1019476C1</fullName>
    </submittedName>
</protein>
<dbReference type="Pfam" id="PF03478">
    <property type="entry name" value="Beta-prop_KIB1-4"/>
    <property type="match status" value="1"/>
</dbReference>
<organism evidence="2 3">
    <name type="scientific">Oldenlandia corymbosa var. corymbosa</name>
    <dbReference type="NCBI Taxonomy" id="529605"/>
    <lineage>
        <taxon>Eukaryota</taxon>
        <taxon>Viridiplantae</taxon>
        <taxon>Streptophyta</taxon>
        <taxon>Embryophyta</taxon>
        <taxon>Tracheophyta</taxon>
        <taxon>Spermatophyta</taxon>
        <taxon>Magnoliopsida</taxon>
        <taxon>eudicotyledons</taxon>
        <taxon>Gunneridae</taxon>
        <taxon>Pentapetalae</taxon>
        <taxon>asterids</taxon>
        <taxon>lamiids</taxon>
        <taxon>Gentianales</taxon>
        <taxon>Rubiaceae</taxon>
        <taxon>Rubioideae</taxon>
        <taxon>Spermacoceae</taxon>
        <taxon>Hedyotis-Oldenlandia complex</taxon>
        <taxon>Oldenlandia</taxon>
    </lineage>
</organism>
<sequence length="298" mass="33958">MERAIQVTVPSVFGKPNPSSFMKGESLNPSMFREGRSGPLLLAPLTDGKPIQLGAFSVRDKTMYDLKWDLHEELHFVGSSHGWIIALDKSLDLLLYNFFSRESIYISEKSEIQGLADSRNTMNLKVNLIYKAVLTANPSGTSNETYRVVIIPHWCSKLASRGKSDAIWTVFGDADYYMDISCYDGILYAVADNGYTIEGWEFSKNSHYPSRKMSIKLNWDTDLSLSADYGPKLYLVPSKEEILYIERCIDELLNEEGEINWGYKTIKFRVFRLDRAEEKLVRVKSLKDQVIFLGGETI</sequence>
<dbReference type="Proteomes" id="UP001161247">
    <property type="component" value="Chromosome 9"/>
</dbReference>
<dbReference type="InterPro" id="IPR005174">
    <property type="entry name" value="KIB1-4_b-propeller"/>
</dbReference>
<reference evidence="2" key="1">
    <citation type="submission" date="2023-03" db="EMBL/GenBank/DDBJ databases">
        <authorList>
            <person name="Julca I."/>
        </authorList>
    </citation>
    <scope>NUCLEOTIDE SEQUENCE</scope>
</reference>
<dbReference type="PANTHER" id="PTHR44259:SF15">
    <property type="entry name" value="F-BOX PROTEIN KIB2-RELATED"/>
    <property type="match status" value="1"/>
</dbReference>
<accession>A0AAV1EE07</accession>